<dbReference type="GO" id="GO:0004497">
    <property type="term" value="F:monooxygenase activity"/>
    <property type="evidence" value="ECO:0007669"/>
    <property type="project" value="UniProtKB-KW"/>
</dbReference>
<dbReference type="InterPro" id="IPR002938">
    <property type="entry name" value="FAD-bd"/>
</dbReference>
<proteinExistence type="predicted"/>
<accession>A0A4Y9SZN8</accession>
<dbReference type="InterPro" id="IPR036188">
    <property type="entry name" value="FAD/NAD-bd_sf"/>
</dbReference>
<dbReference type="RefSeq" id="WP_135190772.1">
    <property type="nucleotide sequence ID" value="NZ_SPUM01000108.1"/>
</dbReference>
<dbReference type="SUPFAM" id="SSF51905">
    <property type="entry name" value="FAD/NAD(P)-binding domain"/>
    <property type="match status" value="1"/>
</dbReference>
<dbReference type="EMBL" id="SPUM01000108">
    <property type="protein sequence ID" value="TFW30704.1"/>
    <property type="molecule type" value="Genomic_DNA"/>
</dbReference>
<feature type="domain" description="FAD-binding" evidence="1">
    <location>
        <begin position="8"/>
        <end position="324"/>
    </location>
</feature>
<dbReference type="OrthoDB" id="8591538at2"/>
<comment type="caution">
    <text evidence="2">The sequence shown here is derived from an EMBL/GenBank/DDBJ whole genome shotgun (WGS) entry which is preliminary data.</text>
</comment>
<organism evidence="2 3">
    <name type="scientific">Massilia horti</name>
    <dbReference type="NCBI Taxonomy" id="2562153"/>
    <lineage>
        <taxon>Bacteria</taxon>
        <taxon>Pseudomonadati</taxon>
        <taxon>Pseudomonadota</taxon>
        <taxon>Betaproteobacteria</taxon>
        <taxon>Burkholderiales</taxon>
        <taxon>Oxalobacteraceae</taxon>
        <taxon>Telluria group</taxon>
        <taxon>Massilia</taxon>
    </lineage>
</organism>
<sequence>MASGRPEIGIVGAGTAGLATAIAFARSGHAVSVFEKHPCLAPLGAGLLIQPQGVAALDALGVGTAFRSASVPVTRLLGTCHRDWTLVDISYDGTEARGVSRGALSQLLLEAALAAGVQVRYDSAVEAIVPQATRPLLQTQEGEQRFDLIVIADGAASRLPAQVGLAVKSSVYEWGALWAMFDVEHWPDEALLEQRYRTTRQMYGLMPTARVDGKLRLSMFWSLRCDQYDAWKNRLISDWKEELLGLWPQSAPVVDQIDSHDQFAFATYRHARAKRLAGGPVCVVGDAAHAMSPQLGLGATLAVQDALVLAREVARHGVLAGAASYSRRRLWAVRGYQSLSKALTPCFQADGTGLWRDLLFAAGLKVPGVRRLMYRSIAAPAAKNRRYVGSIGAANTE</sequence>
<reference evidence="2 3" key="1">
    <citation type="submission" date="2019-03" db="EMBL/GenBank/DDBJ databases">
        <title>Draft genome of Massilia hortus sp. nov., a novel bacterial species of the Oxalobacteraceae family.</title>
        <authorList>
            <person name="Peta V."/>
            <person name="Raths R."/>
            <person name="Bucking H."/>
        </authorList>
    </citation>
    <scope>NUCLEOTIDE SEQUENCE [LARGE SCALE GENOMIC DNA]</scope>
    <source>
        <strain evidence="2 3">ONC3</strain>
    </source>
</reference>
<dbReference type="PANTHER" id="PTHR46865:SF8">
    <property type="entry name" value="POSSIBLE OXIDOREDUCTASE"/>
    <property type="match status" value="1"/>
</dbReference>
<evidence type="ECO:0000259" key="1">
    <source>
        <dbReference type="Pfam" id="PF01494"/>
    </source>
</evidence>
<dbReference type="PANTHER" id="PTHR46865">
    <property type="entry name" value="OXIDOREDUCTASE-RELATED"/>
    <property type="match status" value="1"/>
</dbReference>
<dbReference type="Gene3D" id="3.30.9.10">
    <property type="entry name" value="D-Amino Acid Oxidase, subunit A, domain 2"/>
    <property type="match status" value="1"/>
</dbReference>
<keyword evidence="2" id="KW-0560">Oxidoreductase</keyword>
<protein>
    <submittedName>
        <fullName evidence="2">FAD-dependent monooxygenase</fullName>
    </submittedName>
</protein>
<keyword evidence="3" id="KW-1185">Reference proteome</keyword>
<name>A0A4Y9SZN8_9BURK</name>
<dbReference type="PRINTS" id="PR00420">
    <property type="entry name" value="RNGMNOXGNASE"/>
</dbReference>
<dbReference type="Gene3D" id="3.50.50.60">
    <property type="entry name" value="FAD/NAD(P)-binding domain"/>
    <property type="match status" value="1"/>
</dbReference>
<dbReference type="InterPro" id="IPR051704">
    <property type="entry name" value="FAD_aromatic-hydroxylase"/>
</dbReference>
<evidence type="ECO:0000313" key="2">
    <source>
        <dbReference type="EMBL" id="TFW30704.1"/>
    </source>
</evidence>
<dbReference type="GO" id="GO:0071949">
    <property type="term" value="F:FAD binding"/>
    <property type="evidence" value="ECO:0007669"/>
    <property type="project" value="InterPro"/>
</dbReference>
<dbReference type="Pfam" id="PF01494">
    <property type="entry name" value="FAD_binding_3"/>
    <property type="match status" value="1"/>
</dbReference>
<dbReference type="Proteomes" id="UP000297258">
    <property type="component" value="Unassembled WGS sequence"/>
</dbReference>
<keyword evidence="2" id="KW-0503">Monooxygenase</keyword>
<dbReference type="AlphaFoldDB" id="A0A4Y9SZN8"/>
<gene>
    <name evidence="2" type="ORF">E4O92_16195</name>
</gene>
<evidence type="ECO:0000313" key="3">
    <source>
        <dbReference type="Proteomes" id="UP000297258"/>
    </source>
</evidence>